<dbReference type="AlphaFoldDB" id="R7W6R2"/>
<accession>R7W6R2</accession>
<evidence type="ECO:0000256" key="2">
    <source>
        <dbReference type="ARBA" id="ARBA00004496"/>
    </source>
</evidence>
<evidence type="ECO:0000256" key="3">
    <source>
        <dbReference type="ARBA" id="ARBA00022490"/>
    </source>
</evidence>
<keyword evidence="4" id="KW-0539">Nucleus</keyword>
<dbReference type="ExpressionAtlas" id="R7W6R2">
    <property type="expression patterns" value="baseline"/>
</dbReference>
<keyword evidence="3" id="KW-0963">Cytoplasm</keyword>
<comment type="subcellular location">
    <subcellularLocation>
        <location evidence="2">Cytoplasm</location>
    </subcellularLocation>
    <subcellularLocation>
        <location evidence="1">Nucleus</location>
    </subcellularLocation>
</comment>
<evidence type="ECO:0000313" key="5">
    <source>
        <dbReference type="EnsemblPlants" id="EMT13660"/>
    </source>
</evidence>
<sequence length="270" mass="29998">MELEQKSWEAMGWTGANIIASAGREAGDCPNKMVTGQNKGCQGEGKEINLEDHCPRWKLLQQCIRYLGPKEREVYEVKIENKMMMYKLSRKIVDTSEGPKDAKWIFVLSTTKILYIGTAVWPHSGHYRPTEANFREFVKYLRKRNVDLTDVKANLFTGRAAEGGEGGEEPAVPQERIMHRINSKMAHKSYQLGQQLSLRWTTGAGPRIGCVRDYPPELQFRSLEQVSLSPRAGAGPPRLGATARQKSPCTPSPLGAPVTPAAPLLQHGAA</sequence>
<dbReference type="PANTHER" id="PTHR31250:SF5">
    <property type="entry name" value="FAMILY PROTEIN, PUTATIVE, EXPRESSED-RELATED"/>
    <property type="match status" value="1"/>
</dbReference>
<evidence type="ECO:0000256" key="1">
    <source>
        <dbReference type="ARBA" id="ARBA00004123"/>
    </source>
</evidence>
<proteinExistence type="predicted"/>
<reference evidence="5" key="1">
    <citation type="submission" date="2015-06" db="UniProtKB">
        <authorList>
            <consortium name="EnsemblPlants"/>
        </authorList>
    </citation>
    <scope>IDENTIFICATION</scope>
</reference>
<dbReference type="GO" id="GO:0005634">
    <property type="term" value="C:nucleus"/>
    <property type="evidence" value="ECO:0007669"/>
    <property type="project" value="UniProtKB-SubCell"/>
</dbReference>
<name>R7W6R2_AEGTA</name>
<dbReference type="InterPro" id="IPR044159">
    <property type="entry name" value="IQM"/>
</dbReference>
<dbReference type="PANTHER" id="PTHR31250">
    <property type="entry name" value="IQ DOMAIN-CONTAINING PROTEIN IQM3"/>
    <property type="match status" value="1"/>
</dbReference>
<dbReference type="GO" id="GO:0005737">
    <property type="term" value="C:cytoplasm"/>
    <property type="evidence" value="ECO:0007669"/>
    <property type="project" value="UniProtKB-SubCell"/>
</dbReference>
<protein>
    <submittedName>
        <fullName evidence="5">Uncharacterized protein</fullName>
    </submittedName>
</protein>
<evidence type="ECO:0000256" key="4">
    <source>
        <dbReference type="ARBA" id="ARBA00023242"/>
    </source>
</evidence>
<dbReference type="EnsemblPlants" id="EMT13660">
    <property type="protein sequence ID" value="EMT13660"/>
    <property type="gene ID" value="F775_43199"/>
</dbReference>
<organism evidence="5">
    <name type="scientific">Aegilops tauschii</name>
    <name type="common">Tausch's goatgrass</name>
    <name type="synonym">Aegilops squarrosa</name>
    <dbReference type="NCBI Taxonomy" id="37682"/>
    <lineage>
        <taxon>Eukaryota</taxon>
        <taxon>Viridiplantae</taxon>
        <taxon>Streptophyta</taxon>
        <taxon>Embryophyta</taxon>
        <taxon>Tracheophyta</taxon>
        <taxon>Spermatophyta</taxon>
        <taxon>Magnoliopsida</taxon>
        <taxon>Liliopsida</taxon>
        <taxon>Poales</taxon>
        <taxon>Poaceae</taxon>
        <taxon>BOP clade</taxon>
        <taxon>Pooideae</taxon>
        <taxon>Triticodae</taxon>
        <taxon>Triticeae</taxon>
        <taxon>Triticinae</taxon>
        <taxon>Aegilops</taxon>
    </lineage>
</organism>